<dbReference type="STRING" id="1343739.PAP_08515"/>
<dbReference type="Gene3D" id="3.40.1380.20">
    <property type="entry name" value="Pyruvate kinase, C-terminal domain"/>
    <property type="match status" value="1"/>
</dbReference>
<keyword evidence="4 13" id="KW-0808">Transferase</keyword>
<dbReference type="NCBIfam" id="NF004491">
    <property type="entry name" value="PRK05826.1"/>
    <property type="match status" value="1"/>
</dbReference>
<dbReference type="Gene3D" id="2.40.33.10">
    <property type="entry name" value="PK beta-barrel domain-like"/>
    <property type="match status" value="1"/>
</dbReference>
<keyword evidence="5" id="KW-0479">Metal-binding</keyword>
<dbReference type="AlphaFoldDB" id="A0A075LUR3"/>
<evidence type="ECO:0000313" key="16">
    <source>
        <dbReference type="EMBL" id="AIF70084.1"/>
    </source>
</evidence>
<keyword evidence="9 13" id="KW-0460">Magnesium</keyword>
<feature type="domain" description="Pyruvate kinase C-terminal" evidence="15">
    <location>
        <begin position="363"/>
        <end position="470"/>
    </location>
</feature>
<dbReference type="Pfam" id="PF02887">
    <property type="entry name" value="PK_C"/>
    <property type="match status" value="1"/>
</dbReference>
<evidence type="ECO:0000256" key="5">
    <source>
        <dbReference type="ARBA" id="ARBA00022723"/>
    </source>
</evidence>
<evidence type="ECO:0000256" key="7">
    <source>
        <dbReference type="ARBA" id="ARBA00022777"/>
    </source>
</evidence>
<proteinExistence type="inferred from homology"/>
<dbReference type="InterPro" id="IPR001697">
    <property type="entry name" value="Pyr_Knase"/>
</dbReference>
<evidence type="ECO:0000256" key="12">
    <source>
        <dbReference type="NCBIfam" id="TIGR01064"/>
    </source>
</evidence>
<dbReference type="InterPro" id="IPR018209">
    <property type="entry name" value="Pyrv_Knase_AS"/>
</dbReference>
<dbReference type="GO" id="GO:0030955">
    <property type="term" value="F:potassium ion binding"/>
    <property type="evidence" value="ECO:0007669"/>
    <property type="project" value="UniProtKB-UniRule"/>
</dbReference>
<dbReference type="GeneID" id="24842804"/>
<dbReference type="SUPFAM" id="SSF52935">
    <property type="entry name" value="PK C-terminal domain-like"/>
    <property type="match status" value="1"/>
</dbReference>
<dbReference type="InterPro" id="IPR036918">
    <property type="entry name" value="Pyrv_Knase_C_sf"/>
</dbReference>
<evidence type="ECO:0000313" key="17">
    <source>
        <dbReference type="Proteomes" id="UP000027981"/>
    </source>
</evidence>
<dbReference type="EMBL" id="CP006019">
    <property type="protein sequence ID" value="AIF70084.1"/>
    <property type="molecule type" value="Genomic_DNA"/>
</dbReference>
<dbReference type="GO" id="GO:0005524">
    <property type="term" value="F:ATP binding"/>
    <property type="evidence" value="ECO:0007669"/>
    <property type="project" value="UniProtKB-KW"/>
</dbReference>
<evidence type="ECO:0000256" key="1">
    <source>
        <dbReference type="ARBA" id="ARBA00004997"/>
    </source>
</evidence>
<keyword evidence="10 13" id="KW-0324">Glycolysis</keyword>
<evidence type="ECO:0000256" key="3">
    <source>
        <dbReference type="ARBA" id="ARBA00012142"/>
    </source>
</evidence>
<dbReference type="PRINTS" id="PR01050">
    <property type="entry name" value="PYRUVTKNASE"/>
</dbReference>
<dbReference type="GO" id="GO:0000287">
    <property type="term" value="F:magnesium ion binding"/>
    <property type="evidence" value="ECO:0007669"/>
    <property type="project" value="UniProtKB-UniRule"/>
</dbReference>
<dbReference type="OrthoDB" id="56298at2157"/>
<keyword evidence="7 13" id="KW-0418">Kinase</keyword>
<dbReference type="InterPro" id="IPR011037">
    <property type="entry name" value="Pyrv_Knase-like_insert_dom_sf"/>
</dbReference>
<evidence type="ECO:0000259" key="15">
    <source>
        <dbReference type="Pfam" id="PF02887"/>
    </source>
</evidence>
<dbReference type="Proteomes" id="UP000027981">
    <property type="component" value="Chromosome"/>
</dbReference>
<evidence type="ECO:0000256" key="6">
    <source>
        <dbReference type="ARBA" id="ARBA00022741"/>
    </source>
</evidence>
<dbReference type="SUPFAM" id="SSF51621">
    <property type="entry name" value="Phosphoenolpyruvate/pyruvate domain"/>
    <property type="match status" value="1"/>
</dbReference>
<dbReference type="UniPathway" id="UPA00109">
    <property type="reaction ID" value="UER00188"/>
</dbReference>
<evidence type="ECO:0000256" key="4">
    <source>
        <dbReference type="ARBA" id="ARBA00022679"/>
    </source>
</evidence>
<dbReference type="NCBIfam" id="TIGR01064">
    <property type="entry name" value="pyruv_kin"/>
    <property type="match status" value="1"/>
</dbReference>
<dbReference type="GO" id="GO:0004743">
    <property type="term" value="F:pyruvate kinase activity"/>
    <property type="evidence" value="ECO:0007669"/>
    <property type="project" value="UniProtKB-UniRule"/>
</dbReference>
<comment type="similarity">
    <text evidence="2 13">Belongs to the pyruvate kinase family.</text>
</comment>
<keyword evidence="11" id="KW-0670">Pyruvate</keyword>
<reference evidence="17" key="1">
    <citation type="submission" date="2013-06" db="EMBL/GenBank/DDBJ databases">
        <title>Complete Genome Sequence of Hyperthermophilic Palaeococcus pacificus DY20341T, Isolated from a Deep-Sea Hydrothermal Sediments.</title>
        <authorList>
            <person name="Zeng X."/>
            <person name="Shao Z."/>
        </authorList>
    </citation>
    <scope>NUCLEOTIDE SEQUENCE [LARGE SCALE GENOMIC DNA]</scope>
    <source>
        <strain evidence="17">DY20341</strain>
    </source>
</reference>
<dbReference type="EC" id="2.7.1.40" evidence="3 12"/>
<keyword evidence="6" id="KW-0547">Nucleotide-binding</keyword>
<comment type="pathway">
    <text evidence="1 13">Carbohydrate degradation; glycolysis; pyruvate from D-glyceraldehyde 3-phosphate: step 5/5.</text>
</comment>
<dbReference type="InterPro" id="IPR015806">
    <property type="entry name" value="Pyrv_Knase_insert_dom_sf"/>
</dbReference>
<keyword evidence="17" id="KW-1185">Reference proteome</keyword>
<comment type="catalytic activity">
    <reaction evidence="13">
        <text>pyruvate + ATP = phosphoenolpyruvate + ADP + H(+)</text>
        <dbReference type="Rhea" id="RHEA:18157"/>
        <dbReference type="ChEBI" id="CHEBI:15361"/>
        <dbReference type="ChEBI" id="CHEBI:15378"/>
        <dbReference type="ChEBI" id="CHEBI:30616"/>
        <dbReference type="ChEBI" id="CHEBI:58702"/>
        <dbReference type="ChEBI" id="CHEBI:456216"/>
        <dbReference type="EC" id="2.7.1.40"/>
    </reaction>
</comment>
<dbReference type="GO" id="GO:0016301">
    <property type="term" value="F:kinase activity"/>
    <property type="evidence" value="ECO:0007669"/>
    <property type="project" value="UniProtKB-KW"/>
</dbReference>
<dbReference type="PROSITE" id="PS00110">
    <property type="entry name" value="PYRUVATE_KINASE"/>
    <property type="match status" value="1"/>
</dbReference>
<protein>
    <recommendedName>
        <fullName evidence="3 12">Pyruvate kinase</fullName>
        <ecNumber evidence="3 12">2.7.1.40</ecNumber>
    </recommendedName>
</protein>
<feature type="domain" description="Pyruvate kinase barrel" evidence="14">
    <location>
        <begin position="7"/>
        <end position="326"/>
    </location>
</feature>
<dbReference type="InterPro" id="IPR015793">
    <property type="entry name" value="Pyrv_Knase_brl"/>
</dbReference>
<evidence type="ECO:0000256" key="9">
    <source>
        <dbReference type="ARBA" id="ARBA00022842"/>
    </source>
</evidence>
<dbReference type="InterPro" id="IPR015813">
    <property type="entry name" value="Pyrv/PenolPyrv_kinase-like_dom"/>
</dbReference>
<dbReference type="PANTHER" id="PTHR11817">
    <property type="entry name" value="PYRUVATE KINASE"/>
    <property type="match status" value="1"/>
</dbReference>
<name>A0A075LUR3_9EURY</name>
<evidence type="ECO:0000256" key="2">
    <source>
        <dbReference type="ARBA" id="ARBA00008663"/>
    </source>
</evidence>
<dbReference type="FunFam" id="2.40.33.10:FF:000001">
    <property type="entry name" value="Pyruvate kinase"/>
    <property type="match status" value="1"/>
</dbReference>
<evidence type="ECO:0000259" key="14">
    <source>
        <dbReference type="Pfam" id="PF00224"/>
    </source>
</evidence>
<gene>
    <name evidence="16" type="ORF">PAP_08515</name>
</gene>
<evidence type="ECO:0000256" key="13">
    <source>
        <dbReference type="RuleBase" id="RU000504"/>
    </source>
</evidence>
<evidence type="ECO:0000256" key="8">
    <source>
        <dbReference type="ARBA" id="ARBA00022840"/>
    </source>
</evidence>
<accession>A0A075LUR3</accession>
<dbReference type="KEGG" id="ppac:PAP_08515"/>
<organism evidence="16 17">
    <name type="scientific">Palaeococcus pacificus DY20341</name>
    <dbReference type="NCBI Taxonomy" id="1343739"/>
    <lineage>
        <taxon>Archaea</taxon>
        <taxon>Methanobacteriati</taxon>
        <taxon>Methanobacteriota</taxon>
        <taxon>Thermococci</taxon>
        <taxon>Thermococcales</taxon>
        <taxon>Thermococcaceae</taxon>
        <taxon>Palaeococcus</taxon>
    </lineage>
</organism>
<reference evidence="16 17" key="2">
    <citation type="journal article" date="2015" name="Genome Announc.">
        <title>Complete Genome Sequence of Hyperthermophilic Piezophilic Archaeon Palaeococcus pacificus DY20341T, Isolated from Deep-Sea Hydrothermal Sediments.</title>
        <authorList>
            <person name="Zeng X."/>
            <person name="Jebbar M."/>
            <person name="Shao Z."/>
        </authorList>
    </citation>
    <scope>NUCLEOTIDE SEQUENCE [LARGE SCALE GENOMIC DNA]</scope>
    <source>
        <strain evidence="16 17">DY20341</strain>
    </source>
</reference>
<dbReference type="NCBIfam" id="NF004978">
    <property type="entry name" value="PRK06354.1"/>
    <property type="match status" value="1"/>
</dbReference>
<dbReference type="HOGENOM" id="CLU_015439_0_2_2"/>
<dbReference type="RefSeq" id="WP_048165576.1">
    <property type="nucleotide sequence ID" value="NZ_CP006019.1"/>
</dbReference>
<sequence>MKLPSQMTKIVGTIGPSSDSKEVLEELIKYGLNIARINFAHGSFEEHERKIKLVREISEKLNRRVAILGDLPGPKLRIGELEKEPITLEKGKDIVLTTSDIRGNEEVIPVEFKRLPEALSKGDELYLNDGFIKLKVEDVQGSDIKCRVIVGGVLSSHKGINIPKADIPIETPTKRDFEILEFLLDHDVDAVGISFVRSARDVLKVKEFVKERGKDIFVIAKIERPEAVRNINEILEVADGIMVARGDLGVEMPIEELPIIQKKLIFKANLVGKPVITATQMLESMTSDIRPTRAEATDVANAILDGTDAVMLSEETAVGAYPVEAVKTMARIAKVVEFYRNSLGENKVLSYLRQHPHKMKVVDAISLSIMEAIRTLRIKYILAQTRSGATARRISRFKPKQWILAFTDNKRVCNTLMFSYGVYPFYMEERNDRNILRFVKEHNLAKSGDTVLLTEEIKLEKQVGTNSMKIFTLA</sequence>
<dbReference type="eggNOG" id="arCOG04120">
    <property type="taxonomic scope" value="Archaea"/>
</dbReference>
<dbReference type="InterPro" id="IPR015795">
    <property type="entry name" value="Pyrv_Knase_C"/>
</dbReference>
<dbReference type="InterPro" id="IPR040442">
    <property type="entry name" value="Pyrv_kinase-like_dom_sf"/>
</dbReference>
<dbReference type="Gene3D" id="3.20.20.60">
    <property type="entry name" value="Phosphoenolpyruvate-binding domains"/>
    <property type="match status" value="1"/>
</dbReference>
<dbReference type="Pfam" id="PF00224">
    <property type="entry name" value="PK"/>
    <property type="match status" value="1"/>
</dbReference>
<keyword evidence="8" id="KW-0067">ATP-binding</keyword>
<evidence type="ECO:0000256" key="11">
    <source>
        <dbReference type="ARBA" id="ARBA00023317"/>
    </source>
</evidence>
<evidence type="ECO:0000256" key="10">
    <source>
        <dbReference type="ARBA" id="ARBA00023152"/>
    </source>
</evidence>
<dbReference type="SUPFAM" id="SSF50800">
    <property type="entry name" value="PK beta-barrel domain-like"/>
    <property type="match status" value="1"/>
</dbReference>